<organism evidence="3 4">
    <name type="scientific">Cytobacillus mangrovibacter</name>
    <dbReference type="NCBI Taxonomy" id="3299024"/>
    <lineage>
        <taxon>Bacteria</taxon>
        <taxon>Bacillati</taxon>
        <taxon>Bacillota</taxon>
        <taxon>Bacilli</taxon>
        <taxon>Bacillales</taxon>
        <taxon>Bacillaceae</taxon>
        <taxon>Cytobacillus</taxon>
    </lineage>
</organism>
<proteinExistence type="inferred from homology"/>
<dbReference type="Pfam" id="PF02113">
    <property type="entry name" value="Peptidase_S13"/>
    <property type="match status" value="1"/>
</dbReference>
<comment type="caution">
    <text evidence="3">The sequence shown here is derived from an EMBL/GenBank/DDBJ whole genome shotgun (WGS) entry which is preliminary data.</text>
</comment>
<dbReference type="PRINTS" id="PR00922">
    <property type="entry name" value="DADACBPTASE3"/>
</dbReference>
<dbReference type="Gene3D" id="3.40.710.10">
    <property type="entry name" value="DD-peptidase/beta-lactamase superfamily"/>
    <property type="match status" value="2"/>
</dbReference>
<dbReference type="Proteomes" id="UP001601058">
    <property type="component" value="Unassembled WGS sequence"/>
</dbReference>
<dbReference type="RefSeq" id="WP_389213899.1">
    <property type="nucleotide sequence ID" value="NZ_JBIACJ010000001.1"/>
</dbReference>
<sequence length="498" mass="54958">MRKSFILSIAILFMIAICSLIHAERPSVQATEEKIGLEQQLNQLLGSEPDLKGALAGISIRKAATGEILYSRMGDIRLKPASNLKLFTAAAALSVLGPDYTFSTDLLTDGKVKKKILNGNLFIKGKGDPTLLKSDFDQMAKDLKSIGISEIKGDLIGDDTWYDEVRYSRDKNWSDETYYYGAQISALTASPDEDYDAGTVIVKVSPSAVVGEEPSIILQPATKYVELINHATTVESNGKKEITIERMHGTNTIFVEGTIPKNVRSTREWIAVWEPTLYTLELFKQSLEENGIQINGSLKSAATPINAQILKSYQSQPLSELLIPFMKLSNNVHGEILVKEMGRIVKGEGSWEKGLEVLESELAKFGVQTDTIELRDGSGISHINLVPPNELTSLLFSIQKEAWFDHFLHSLPVSGAPERMIGGTLRNRMLNSPAQWQVKAKTGTIASVSSLSGYVDTRSGERLIFSIILNNLLDHSKGKLIEDKIAVILAEHKNELDW</sequence>
<dbReference type="SUPFAM" id="SSF56601">
    <property type="entry name" value="beta-lactamase/transpeptidase-like"/>
    <property type="match status" value="1"/>
</dbReference>
<dbReference type="InterPro" id="IPR000667">
    <property type="entry name" value="Peptidase_S13"/>
</dbReference>
<dbReference type="EMBL" id="JBIACJ010000001">
    <property type="protein sequence ID" value="MFE8694838.1"/>
    <property type="molecule type" value="Genomic_DNA"/>
</dbReference>
<gene>
    <name evidence="3" type="primary">dacB</name>
    <name evidence="3" type="ORF">ACFYKT_00535</name>
</gene>
<comment type="similarity">
    <text evidence="1">Belongs to the peptidase S13 family.</text>
</comment>
<dbReference type="EC" id="3.4.16.4" evidence="3"/>
<dbReference type="InterPro" id="IPR012338">
    <property type="entry name" value="Beta-lactam/transpept-like"/>
</dbReference>
<dbReference type="Gene3D" id="3.50.80.20">
    <property type="entry name" value="D-Ala-D-Ala carboxypeptidase C, peptidase S13"/>
    <property type="match status" value="1"/>
</dbReference>
<keyword evidence="2 3" id="KW-0378">Hydrolase</keyword>
<keyword evidence="3" id="KW-0121">Carboxypeptidase</keyword>
<dbReference type="PANTHER" id="PTHR30023:SF0">
    <property type="entry name" value="PENICILLIN-SENSITIVE CARBOXYPEPTIDASE A"/>
    <property type="match status" value="1"/>
</dbReference>
<dbReference type="NCBIfam" id="TIGR00666">
    <property type="entry name" value="PBP4"/>
    <property type="match status" value="1"/>
</dbReference>
<keyword evidence="3" id="KW-0645">Protease</keyword>
<protein>
    <submittedName>
        <fullName evidence="3">D-alanyl-D-alanine carboxypeptidase/D-alanyl-D-alanine-endopeptidase</fullName>
        <ecNumber evidence="3">3.4.16.4</ecNumber>
    </submittedName>
</protein>
<name>A0ABW6JVS1_9BACI</name>
<dbReference type="PANTHER" id="PTHR30023">
    <property type="entry name" value="D-ALANYL-D-ALANINE CARBOXYPEPTIDASE"/>
    <property type="match status" value="1"/>
</dbReference>
<evidence type="ECO:0000313" key="3">
    <source>
        <dbReference type="EMBL" id="MFE8694838.1"/>
    </source>
</evidence>
<evidence type="ECO:0000256" key="2">
    <source>
        <dbReference type="ARBA" id="ARBA00022801"/>
    </source>
</evidence>
<evidence type="ECO:0000256" key="1">
    <source>
        <dbReference type="ARBA" id="ARBA00006096"/>
    </source>
</evidence>
<accession>A0ABW6JVS1</accession>
<dbReference type="GO" id="GO:0009002">
    <property type="term" value="F:serine-type D-Ala-D-Ala carboxypeptidase activity"/>
    <property type="evidence" value="ECO:0007669"/>
    <property type="project" value="UniProtKB-EC"/>
</dbReference>
<evidence type="ECO:0000313" key="4">
    <source>
        <dbReference type="Proteomes" id="UP001601058"/>
    </source>
</evidence>
<keyword evidence="4" id="KW-1185">Reference proteome</keyword>
<reference evidence="3 4" key="1">
    <citation type="submission" date="2024-08" db="EMBL/GenBank/DDBJ databases">
        <title>Two novel Cytobacillus novel species.</title>
        <authorList>
            <person name="Liu G."/>
        </authorList>
    </citation>
    <scope>NUCLEOTIDE SEQUENCE [LARGE SCALE GENOMIC DNA]</scope>
    <source>
        <strain evidence="3 4">FJAT-53684</strain>
    </source>
</reference>